<evidence type="ECO:0000313" key="4">
    <source>
        <dbReference type="EMBL" id="SFR59393.1"/>
    </source>
</evidence>
<dbReference type="Gene3D" id="3.40.50.720">
    <property type="entry name" value="NAD(P)-binding Rossmann-like Domain"/>
    <property type="match status" value="1"/>
</dbReference>
<evidence type="ECO:0000313" key="5">
    <source>
        <dbReference type="Proteomes" id="UP000198531"/>
    </source>
</evidence>
<keyword evidence="5" id="KW-1185">Reference proteome</keyword>
<dbReference type="InterPro" id="IPR002347">
    <property type="entry name" value="SDR_fam"/>
</dbReference>
<name>A0A1I6HY73_9EURY</name>
<dbReference type="InterPro" id="IPR057326">
    <property type="entry name" value="KR_dom"/>
</dbReference>
<dbReference type="SUPFAM" id="SSF51735">
    <property type="entry name" value="NAD(P)-binding Rossmann-fold domains"/>
    <property type="match status" value="1"/>
</dbReference>
<feature type="domain" description="Ketoreductase" evidence="3">
    <location>
        <begin position="6"/>
        <end position="191"/>
    </location>
</feature>
<dbReference type="PANTHER" id="PTHR43943">
    <property type="entry name" value="DEHYDROGENASE/REDUCTASE (SDR FAMILY) MEMBER 4"/>
    <property type="match status" value="1"/>
</dbReference>
<keyword evidence="2" id="KW-0560">Oxidoreductase</keyword>
<dbReference type="PRINTS" id="PR00081">
    <property type="entry name" value="GDHRDH"/>
</dbReference>
<dbReference type="Proteomes" id="UP000198531">
    <property type="component" value="Unassembled WGS sequence"/>
</dbReference>
<sequence length="234" mass="24165">MDLTGRTVVVTGASRGIGAALVRAFAGEGAHVVACARDADALDDAVAAVDVVDGSAEAVRADVRDEFDVERLMETAARGGHDDGIAVLVPNAAVNHGSPGETPMGEESYTRFDDTLRTNVRGVFAAVREALPHAADDARVLVPSGSIAADTKPGMGAYAVSKAAVEGLARQFAADTAPAVGVVDPGLVATELTDGQGRGPDDVAPMYVWAATELPREELDGGRFDLRAWKKATR</sequence>
<organism evidence="4 5">
    <name type="scientific">Halogeometricum rufum</name>
    <dbReference type="NCBI Taxonomy" id="553469"/>
    <lineage>
        <taxon>Archaea</taxon>
        <taxon>Methanobacteriati</taxon>
        <taxon>Methanobacteriota</taxon>
        <taxon>Stenosarchaea group</taxon>
        <taxon>Halobacteria</taxon>
        <taxon>Halobacteriales</taxon>
        <taxon>Haloferacaceae</taxon>
        <taxon>Halogeometricum</taxon>
    </lineage>
</organism>
<evidence type="ECO:0000256" key="1">
    <source>
        <dbReference type="ARBA" id="ARBA00006484"/>
    </source>
</evidence>
<dbReference type="Pfam" id="PF00106">
    <property type="entry name" value="adh_short"/>
    <property type="match status" value="1"/>
</dbReference>
<evidence type="ECO:0000259" key="3">
    <source>
        <dbReference type="SMART" id="SM00822"/>
    </source>
</evidence>
<dbReference type="GO" id="GO:0016491">
    <property type="term" value="F:oxidoreductase activity"/>
    <property type="evidence" value="ECO:0007669"/>
    <property type="project" value="UniProtKB-KW"/>
</dbReference>
<evidence type="ECO:0000256" key="2">
    <source>
        <dbReference type="ARBA" id="ARBA00023002"/>
    </source>
</evidence>
<proteinExistence type="inferred from homology"/>
<dbReference type="CDD" id="cd05233">
    <property type="entry name" value="SDR_c"/>
    <property type="match status" value="1"/>
</dbReference>
<comment type="similarity">
    <text evidence="1">Belongs to the short-chain dehydrogenases/reductases (SDR) family.</text>
</comment>
<protein>
    <submittedName>
        <fullName evidence="4">NADP-dependent 3-hydroxy acid dehydrogenase YdfG</fullName>
    </submittedName>
</protein>
<dbReference type="EMBL" id="FOYT01000002">
    <property type="protein sequence ID" value="SFR59393.1"/>
    <property type="molecule type" value="Genomic_DNA"/>
</dbReference>
<dbReference type="STRING" id="553469.SAMN04487947_2645"/>
<dbReference type="InterPro" id="IPR036291">
    <property type="entry name" value="NAD(P)-bd_dom_sf"/>
</dbReference>
<reference evidence="5" key="1">
    <citation type="submission" date="2016-10" db="EMBL/GenBank/DDBJ databases">
        <authorList>
            <person name="Varghese N."/>
            <person name="Submissions S."/>
        </authorList>
    </citation>
    <scope>NUCLEOTIDE SEQUENCE [LARGE SCALE GENOMIC DNA]</scope>
    <source>
        <strain evidence="5">CGMCC 1.7736</strain>
    </source>
</reference>
<gene>
    <name evidence="4" type="ORF">SAMN04487947_2645</name>
</gene>
<accession>A0A1I6HY73</accession>
<dbReference type="SMART" id="SM00822">
    <property type="entry name" value="PKS_KR"/>
    <property type="match status" value="1"/>
</dbReference>
<dbReference type="PANTHER" id="PTHR43943:SF17">
    <property type="entry name" value="3-PHENYLPROPIONATE-DIHYDRODIOL_CINNAMIC ACID-DIHYDRODIOL DEHYDROGENASE"/>
    <property type="match status" value="1"/>
</dbReference>
<dbReference type="AlphaFoldDB" id="A0A1I6HY73"/>